<dbReference type="OrthoDB" id="10478016at2759"/>
<sequence length="466" mass="51010">MQFPSPVPRSNNKSSTESRQGPCSKKFISGIAVTPYFVWVPRPGSMLSATKTDARSKACSVDASETVLLHTPSHIATPRNYWKQAAAGDGYRAHLRVVTENSFSLVVRRSNPRNRRPVCAWGTTGVTLFSHSQTHPHAETPQCRMHDSTEMYVSSWSLASFVLVGSVSRHHEEGLSPGIADKHSPLQITAAAFLTSSAGSVTGQLSIGRFADPSWIIRPHTNHWNTDPKRSVWRDARCAEYMGISTHVRCGVPPLQQFKDRIPAPAHRLRHLPPHPHAAQVSRCGQRQLRAAAGTTNRCHPLILRVALRPVRLQRPPVTIAILQLHAINVVAVAGLPRSHHGSRRVHHHRQRSATASTMSALATPVEQCPARTVNRRQTLPVANGGTIKGPSSGCTSRRSACGLKAAGTTSFSRMIPCAEDTTSPSHSQLPLNEFIAWYLSEIQCFPASSRSLVDTLMRMGVHPSQ</sequence>
<name>V5B7T0_TRYCR</name>
<dbReference type="AlphaFoldDB" id="V5B7T0"/>
<accession>V5B7T0</accession>
<comment type="caution">
    <text evidence="2">The sequence shown here is derived from an EMBL/GenBank/DDBJ whole genome shotgun (WGS) entry which is preliminary data.</text>
</comment>
<dbReference type="VEuPathDB" id="TriTrypDB:TCDM_12042"/>
<feature type="region of interest" description="Disordered" evidence="1">
    <location>
        <begin position="340"/>
        <end position="366"/>
    </location>
</feature>
<protein>
    <submittedName>
        <fullName evidence="2">Uncharacterized protein</fullName>
    </submittedName>
</protein>
<evidence type="ECO:0000256" key="1">
    <source>
        <dbReference type="SAM" id="MobiDB-lite"/>
    </source>
</evidence>
<evidence type="ECO:0000313" key="3">
    <source>
        <dbReference type="Proteomes" id="UP000017861"/>
    </source>
</evidence>
<evidence type="ECO:0000313" key="2">
    <source>
        <dbReference type="EMBL" id="ESS60433.1"/>
    </source>
</evidence>
<feature type="region of interest" description="Disordered" evidence="1">
    <location>
        <begin position="1"/>
        <end position="22"/>
    </location>
</feature>
<feature type="compositionally biased region" description="Polar residues" evidence="1">
    <location>
        <begin position="8"/>
        <end position="21"/>
    </location>
</feature>
<dbReference type="Proteomes" id="UP000017861">
    <property type="component" value="Unassembled WGS sequence"/>
</dbReference>
<dbReference type="EMBL" id="AYLP01000473">
    <property type="protein sequence ID" value="ESS60433.1"/>
    <property type="molecule type" value="Genomic_DNA"/>
</dbReference>
<feature type="compositionally biased region" description="Low complexity" evidence="1">
    <location>
        <begin position="353"/>
        <end position="364"/>
    </location>
</feature>
<proteinExistence type="predicted"/>
<gene>
    <name evidence="2" type="ORF">TCDM_12042</name>
</gene>
<feature type="compositionally biased region" description="Basic residues" evidence="1">
    <location>
        <begin position="340"/>
        <end position="352"/>
    </location>
</feature>
<reference evidence="2 3" key="1">
    <citation type="journal article" date="2014" name="Genome Announc.">
        <title>Trypanosoma cruzi Clone Dm28c Draft Genome Sequence.</title>
        <authorList>
            <person name="Grisard E.C."/>
            <person name="Teixeira S.M."/>
            <person name="de Almeida L.G."/>
            <person name="Stoco P.H."/>
            <person name="Gerber A.L."/>
            <person name="Talavera-Lopez C."/>
            <person name="Lima O.C."/>
            <person name="Andersson B."/>
            <person name="de Vasconcelos A.T."/>
        </authorList>
    </citation>
    <scope>NUCLEOTIDE SEQUENCE [LARGE SCALE GENOMIC DNA]</scope>
    <source>
        <strain evidence="2 3">Dm28c</strain>
    </source>
</reference>
<organism evidence="2 3">
    <name type="scientific">Trypanosoma cruzi Dm28c</name>
    <dbReference type="NCBI Taxonomy" id="1416333"/>
    <lineage>
        <taxon>Eukaryota</taxon>
        <taxon>Discoba</taxon>
        <taxon>Euglenozoa</taxon>
        <taxon>Kinetoplastea</taxon>
        <taxon>Metakinetoplastina</taxon>
        <taxon>Trypanosomatida</taxon>
        <taxon>Trypanosomatidae</taxon>
        <taxon>Trypanosoma</taxon>
        <taxon>Schizotrypanum</taxon>
    </lineage>
</organism>